<reference evidence="2 3" key="1">
    <citation type="submission" date="2012-04" db="EMBL/GenBank/DDBJ databases">
        <title>The Genome Sequence of Bacillus cereus VD078.</title>
        <authorList>
            <consortium name="The Broad Institute Genome Sequencing Platform"/>
            <consortium name="The Broad Institute Genome Sequencing Center for Infectious Disease"/>
            <person name="Feldgarden M."/>
            <person name="Van der Auwera G.A."/>
            <person name="Mahillon J."/>
            <person name="Duprez V."/>
            <person name="Timmery S."/>
            <person name="Mattelet C."/>
            <person name="Dierick K."/>
            <person name="Sun M."/>
            <person name="Yu Z."/>
            <person name="Zhu L."/>
            <person name="Hu X."/>
            <person name="Shank E.B."/>
            <person name="Swiecicka I."/>
            <person name="Hansen B.M."/>
            <person name="Andrup L."/>
            <person name="Young S.K."/>
            <person name="Zeng Q."/>
            <person name="Gargeya S."/>
            <person name="Fitzgerald M."/>
            <person name="Haas B."/>
            <person name="Abouelleil A."/>
            <person name="Alvarado L."/>
            <person name="Arachchi H.M."/>
            <person name="Berlin A."/>
            <person name="Chapman S.B."/>
            <person name="Goldberg J."/>
            <person name="Griggs A."/>
            <person name="Gujja S."/>
            <person name="Hansen M."/>
            <person name="Howarth C."/>
            <person name="Imamovic A."/>
            <person name="Larimer J."/>
            <person name="McCowen C."/>
            <person name="Montmayeur A."/>
            <person name="Murphy C."/>
            <person name="Neiman D."/>
            <person name="Pearson M."/>
            <person name="Priest M."/>
            <person name="Roberts A."/>
            <person name="Saif S."/>
            <person name="Shea T."/>
            <person name="Sisk P."/>
            <person name="Sykes S."/>
            <person name="Wortman J."/>
            <person name="Nusbaum C."/>
            <person name="Birren B."/>
        </authorList>
    </citation>
    <scope>NUCLEOTIDE SEQUENCE [LARGE SCALE GENOMIC DNA]</scope>
    <source>
        <strain evidence="2 3">VD078</strain>
    </source>
</reference>
<dbReference type="Proteomes" id="UP000006976">
    <property type="component" value="Unassembled WGS sequence"/>
</dbReference>
<keyword evidence="1" id="KW-1133">Transmembrane helix</keyword>
<organism evidence="2 3">
    <name type="scientific">Bacillus mycoides</name>
    <dbReference type="NCBI Taxonomy" id="1405"/>
    <lineage>
        <taxon>Bacteria</taxon>
        <taxon>Bacillati</taxon>
        <taxon>Bacillota</taxon>
        <taxon>Bacilli</taxon>
        <taxon>Bacillales</taxon>
        <taxon>Bacillaceae</taxon>
        <taxon>Bacillus</taxon>
        <taxon>Bacillus cereus group</taxon>
    </lineage>
</organism>
<keyword evidence="1" id="KW-0472">Membrane</keyword>
<sequence>MNDATFNHAVVWLFSNSSFVKYLTGITSFIALLIVSLYLYKRWGE</sequence>
<keyword evidence="1" id="KW-0812">Transmembrane</keyword>
<accession>A0ABC9QV28</accession>
<evidence type="ECO:0000313" key="3">
    <source>
        <dbReference type="Proteomes" id="UP000006976"/>
    </source>
</evidence>
<dbReference type="AlphaFoldDB" id="A0ABC9QV28"/>
<name>A0ABC9QV28_BACMY</name>
<evidence type="ECO:0000256" key="1">
    <source>
        <dbReference type="SAM" id="Phobius"/>
    </source>
</evidence>
<evidence type="ECO:0000313" key="2">
    <source>
        <dbReference type="EMBL" id="EJR28784.1"/>
    </source>
</evidence>
<proteinExistence type="predicted"/>
<gene>
    <name evidence="2" type="ORF">III_06059</name>
</gene>
<protein>
    <submittedName>
        <fullName evidence="2">Uncharacterized protein</fullName>
    </submittedName>
</protein>
<dbReference type="EMBL" id="AHEV01000059">
    <property type="protein sequence ID" value="EJR28784.1"/>
    <property type="molecule type" value="Genomic_DNA"/>
</dbReference>
<comment type="caution">
    <text evidence="2">The sequence shown here is derived from an EMBL/GenBank/DDBJ whole genome shotgun (WGS) entry which is preliminary data.</text>
</comment>
<feature type="transmembrane region" description="Helical" evidence="1">
    <location>
        <begin position="20"/>
        <end position="40"/>
    </location>
</feature>